<evidence type="ECO:0000256" key="5">
    <source>
        <dbReference type="ARBA" id="ARBA00022801"/>
    </source>
</evidence>
<feature type="domain" description="Peptidase M13 C-terminal" evidence="8">
    <location>
        <begin position="449"/>
        <end position="656"/>
    </location>
</feature>
<evidence type="ECO:0000313" key="11">
    <source>
        <dbReference type="Proteomes" id="UP000186104"/>
    </source>
</evidence>
<dbReference type="Pfam" id="PF05649">
    <property type="entry name" value="Peptidase_M13_N"/>
    <property type="match status" value="1"/>
</dbReference>
<dbReference type="InterPro" id="IPR018497">
    <property type="entry name" value="Peptidase_M13_C"/>
</dbReference>
<keyword evidence="4" id="KW-0479">Metal-binding</keyword>
<dbReference type="Proteomes" id="UP000186104">
    <property type="component" value="Chromosome"/>
</dbReference>
<dbReference type="InterPro" id="IPR024079">
    <property type="entry name" value="MetalloPept_cat_dom_sf"/>
</dbReference>
<keyword evidence="6" id="KW-0862">Zinc</keyword>
<dbReference type="PANTHER" id="PTHR11733:SF167">
    <property type="entry name" value="FI17812P1-RELATED"/>
    <property type="match status" value="1"/>
</dbReference>
<dbReference type="SUPFAM" id="SSF55486">
    <property type="entry name" value="Metalloproteases ('zincins'), catalytic domain"/>
    <property type="match status" value="1"/>
</dbReference>
<proteinExistence type="inferred from homology"/>
<dbReference type="Gene3D" id="3.40.390.10">
    <property type="entry name" value="Collagenase (Catalytic Domain)"/>
    <property type="match status" value="1"/>
</dbReference>
<dbReference type="GO" id="GO:0004222">
    <property type="term" value="F:metalloendopeptidase activity"/>
    <property type="evidence" value="ECO:0007669"/>
    <property type="project" value="InterPro"/>
</dbReference>
<dbReference type="OrthoDB" id="9775677at2"/>
<dbReference type="PRINTS" id="PR00786">
    <property type="entry name" value="NEPRILYSIN"/>
</dbReference>
<accession>A0A173LRL7</accession>
<keyword evidence="7" id="KW-0482">Metalloprotease</keyword>
<keyword evidence="5" id="KW-0378">Hydrolase</keyword>
<feature type="domain" description="Peptidase M13 N-terminal" evidence="9">
    <location>
        <begin position="25"/>
        <end position="397"/>
    </location>
</feature>
<dbReference type="KEGG" id="dtm:BJL86_3041"/>
<comment type="similarity">
    <text evidence="2">Belongs to the peptidase M13 family.</text>
</comment>
<evidence type="ECO:0000256" key="2">
    <source>
        <dbReference type="ARBA" id="ARBA00007357"/>
    </source>
</evidence>
<evidence type="ECO:0000256" key="1">
    <source>
        <dbReference type="ARBA" id="ARBA00001947"/>
    </source>
</evidence>
<dbReference type="CDD" id="cd08662">
    <property type="entry name" value="M13"/>
    <property type="match status" value="1"/>
</dbReference>
<dbReference type="InterPro" id="IPR042089">
    <property type="entry name" value="Peptidase_M13_dom_2"/>
</dbReference>
<evidence type="ECO:0000256" key="4">
    <source>
        <dbReference type="ARBA" id="ARBA00022723"/>
    </source>
</evidence>
<keyword evidence="3" id="KW-0645">Protease</keyword>
<dbReference type="InterPro" id="IPR000718">
    <property type="entry name" value="Peptidase_M13"/>
</dbReference>
<name>A0A173LRL7_9ACTN</name>
<evidence type="ECO:0000259" key="9">
    <source>
        <dbReference type="Pfam" id="PF05649"/>
    </source>
</evidence>
<evidence type="ECO:0000256" key="6">
    <source>
        <dbReference type="ARBA" id="ARBA00022833"/>
    </source>
</evidence>
<evidence type="ECO:0000256" key="7">
    <source>
        <dbReference type="ARBA" id="ARBA00023049"/>
    </source>
</evidence>
<dbReference type="InterPro" id="IPR008753">
    <property type="entry name" value="Peptidase_M13_N"/>
</dbReference>
<dbReference type="RefSeq" id="WP_067474105.1">
    <property type="nucleotide sequence ID" value="NZ_CP015961.1"/>
</dbReference>
<dbReference type="Gene3D" id="1.10.1380.10">
    <property type="entry name" value="Neutral endopeptidase , domain2"/>
    <property type="match status" value="1"/>
</dbReference>
<evidence type="ECO:0000256" key="3">
    <source>
        <dbReference type="ARBA" id="ARBA00022670"/>
    </source>
</evidence>
<gene>
    <name evidence="10" type="ORF">BJL86_3041</name>
</gene>
<comment type="cofactor">
    <cofactor evidence="1">
        <name>Zn(2+)</name>
        <dbReference type="ChEBI" id="CHEBI:29105"/>
    </cofactor>
</comment>
<protein>
    <submittedName>
        <fullName evidence="10">Membrane metallo-endopeptidase-like 1</fullName>
    </submittedName>
</protein>
<dbReference type="GO" id="GO:0005886">
    <property type="term" value="C:plasma membrane"/>
    <property type="evidence" value="ECO:0007669"/>
    <property type="project" value="TreeGrafter"/>
</dbReference>
<evidence type="ECO:0000259" key="8">
    <source>
        <dbReference type="Pfam" id="PF01431"/>
    </source>
</evidence>
<dbReference type="AlphaFoldDB" id="A0A173LRL7"/>
<dbReference type="GO" id="GO:0016485">
    <property type="term" value="P:protein processing"/>
    <property type="evidence" value="ECO:0007669"/>
    <property type="project" value="TreeGrafter"/>
</dbReference>
<keyword evidence="11" id="KW-1185">Reference proteome</keyword>
<dbReference type="GO" id="GO:0046872">
    <property type="term" value="F:metal ion binding"/>
    <property type="evidence" value="ECO:0007669"/>
    <property type="project" value="UniProtKB-KW"/>
</dbReference>
<dbReference type="PANTHER" id="PTHR11733">
    <property type="entry name" value="ZINC METALLOPROTEASE FAMILY M13 NEPRILYSIN-RELATED"/>
    <property type="match status" value="1"/>
</dbReference>
<dbReference type="Pfam" id="PF01431">
    <property type="entry name" value="Peptidase_M13"/>
    <property type="match status" value="1"/>
</dbReference>
<organism evidence="10 11">
    <name type="scientific">Dietzia timorensis</name>
    <dbReference type="NCBI Taxonomy" id="499555"/>
    <lineage>
        <taxon>Bacteria</taxon>
        <taxon>Bacillati</taxon>
        <taxon>Actinomycetota</taxon>
        <taxon>Actinomycetes</taxon>
        <taxon>Mycobacteriales</taxon>
        <taxon>Dietziaceae</taxon>
        <taxon>Dietzia</taxon>
    </lineage>
</organism>
<reference evidence="10 11" key="1">
    <citation type="submission" date="2016-06" db="EMBL/GenBank/DDBJ databases">
        <title>Complete genome sequence of a saline-alkali tolerant type strain Dietzia timorensis ID05-A0528T.</title>
        <authorList>
            <person name="Wu X."/>
        </authorList>
    </citation>
    <scope>NUCLEOTIDE SEQUENCE [LARGE SCALE GENOMIC DNA]</scope>
    <source>
        <strain evidence="10 11">ID05-A0528</strain>
    </source>
</reference>
<dbReference type="PROSITE" id="PS51885">
    <property type="entry name" value="NEPRILYSIN"/>
    <property type="match status" value="1"/>
</dbReference>
<dbReference type="STRING" id="499555.BJL86_3041"/>
<dbReference type="EMBL" id="CP015961">
    <property type="protein sequence ID" value="ANI93800.1"/>
    <property type="molecule type" value="Genomic_DNA"/>
</dbReference>
<evidence type="ECO:0000313" key="10">
    <source>
        <dbReference type="EMBL" id="ANI93800.1"/>
    </source>
</evidence>
<sequence length="660" mass="73842">MTENSRTTQLRSGLDLDNVHESVRPQDDFYRHINGRWLDTHTIAADRGQDGAFIVLRDRAEEQVREIITEAPEDSAIGALYHSFMDTDTVDKVGISALDADLELIDAAKDKDELAVALAALERSGVGGLVGSFISNDAGDSSKYVVYMVQFGLGLPDESYYRDPAHADTLAGYREHVARMVGLTSVFGDRDAAARAEAVVDLETKIAATHWDVVESRDAVKTYNPVSWDELEQKAPGFPWQRWIEALGGSSETFSTVILSQPSFFTSVALLWDELELDRWKDWARWRVVSERVACLPEELVEANFEFMGKAMSGAESMRDRWKRGVSLVEGAVGEEVGRVYVERHFPPEYKARMSALVDNLLAAYRESIETLDWMTPETRERALDKLAKFTPKIGYPDKWRDYSQLEMRPGDLIGNVRRAAEFHHDFELGKLGGPVDRDEWHMTPQTVNAYYNPVMNEIVFPAAILQPPFFDAEADDAMNYGGIGAVIGHEIGHGFDDQGSLYDGDGNLNNWWTDADREEFSAQTQALIDQYESLTPEGLDPDKHHVNGAFTIGENIGDLGGLGIAVQAYRISLGGSLDDAPEIDGLTGAQRLFASWAVVWRAKTRNAEAIRRLAIDPHSPPEFRCNQVVRNIGAFYEAFDVTAEDQMWLDESQRVSIWT</sequence>